<dbReference type="EMBL" id="CP119317">
    <property type="protein sequence ID" value="WEK55152.1"/>
    <property type="molecule type" value="Genomic_DNA"/>
</dbReference>
<feature type="transmembrane region" description="Helical" evidence="1">
    <location>
        <begin position="54"/>
        <end position="87"/>
    </location>
</feature>
<name>A0AA95F003_9BACL</name>
<keyword evidence="1" id="KW-0472">Membrane</keyword>
<feature type="transmembrane region" description="Helical" evidence="1">
    <location>
        <begin position="6"/>
        <end position="23"/>
    </location>
</feature>
<keyword evidence="1" id="KW-1133">Transmembrane helix</keyword>
<evidence type="ECO:0000313" key="3">
    <source>
        <dbReference type="EMBL" id="WEK55152.1"/>
    </source>
</evidence>
<organism evidence="3 4">
    <name type="scientific">Candidatus Cohnella colombiensis</name>
    <dbReference type="NCBI Taxonomy" id="3121368"/>
    <lineage>
        <taxon>Bacteria</taxon>
        <taxon>Bacillati</taxon>
        <taxon>Bacillota</taxon>
        <taxon>Bacilli</taxon>
        <taxon>Bacillales</taxon>
        <taxon>Paenibacillaceae</taxon>
        <taxon>Cohnella</taxon>
    </lineage>
</organism>
<dbReference type="Proteomes" id="UP001178662">
    <property type="component" value="Chromosome"/>
</dbReference>
<evidence type="ECO:0000256" key="1">
    <source>
        <dbReference type="SAM" id="Phobius"/>
    </source>
</evidence>
<dbReference type="InterPro" id="IPR054331">
    <property type="entry name" value="LiaF_TM"/>
</dbReference>
<accession>A0AA95F003</accession>
<feature type="domain" description="LiaF transmembrane" evidence="2">
    <location>
        <begin position="8"/>
        <end position="96"/>
    </location>
</feature>
<dbReference type="AlphaFoldDB" id="A0AA95F003"/>
<keyword evidence="4" id="KW-1185">Reference proteome</keyword>
<dbReference type="Pfam" id="PF22570">
    <property type="entry name" value="LiaF-TM"/>
    <property type="match status" value="1"/>
</dbReference>
<sequence length="98" mass="10247">MNNKNGLAVVLIGLGGLIILGKFGFGLGTLFGLIVPILVILLGGVAWRNGNKLLGGIIAVIGGIILLGKLSFLFVWIAAIALIVFGLSMLRGQSRTRY</sequence>
<proteinExistence type="predicted"/>
<keyword evidence="1" id="KW-0812">Transmembrane</keyword>
<evidence type="ECO:0000259" key="2">
    <source>
        <dbReference type="Pfam" id="PF22570"/>
    </source>
</evidence>
<reference evidence="3" key="1">
    <citation type="submission" date="2023-03" db="EMBL/GenBank/DDBJ databases">
        <title>Andean soil-derived lignocellulolytic bacterial consortium as a source of novel taxa and putative plastic-active enzymes.</title>
        <authorList>
            <person name="Diaz-Garcia L."/>
            <person name="Chuvochina M."/>
            <person name="Feuerriegel G."/>
            <person name="Bunk B."/>
            <person name="Sproer C."/>
            <person name="Streit W.R."/>
            <person name="Rodriguez L.M."/>
            <person name="Overmann J."/>
            <person name="Jimenez D.J."/>
        </authorList>
    </citation>
    <scope>NUCLEOTIDE SEQUENCE</scope>
    <source>
        <strain evidence="3">MAG 2441</strain>
    </source>
</reference>
<gene>
    <name evidence="3" type="ORF">P0Y55_03555</name>
</gene>
<evidence type="ECO:0000313" key="4">
    <source>
        <dbReference type="Proteomes" id="UP001178662"/>
    </source>
</evidence>
<protein>
    <recommendedName>
        <fullName evidence="2">LiaF transmembrane domain-containing protein</fullName>
    </recommendedName>
</protein>